<dbReference type="PANTHER" id="PTHR21499">
    <property type="entry name" value="ASPARTATE KINASE"/>
    <property type="match status" value="1"/>
</dbReference>
<feature type="domain" description="NAC" evidence="7">
    <location>
        <begin position="4"/>
        <end position="176"/>
    </location>
</feature>
<organism evidence="8">
    <name type="scientific">Triticum aestivum</name>
    <name type="common">Wheat</name>
    <dbReference type="NCBI Taxonomy" id="4565"/>
    <lineage>
        <taxon>Eukaryota</taxon>
        <taxon>Viridiplantae</taxon>
        <taxon>Streptophyta</taxon>
        <taxon>Embryophyta</taxon>
        <taxon>Tracheophyta</taxon>
        <taxon>Spermatophyta</taxon>
        <taxon>Magnoliopsida</taxon>
        <taxon>Liliopsida</taxon>
        <taxon>Poales</taxon>
        <taxon>Poaceae</taxon>
        <taxon>BOP clade</taxon>
        <taxon>Pooideae</taxon>
        <taxon>Triticodae</taxon>
        <taxon>Triticeae</taxon>
        <taxon>Triticinae</taxon>
        <taxon>Triticum</taxon>
    </lineage>
</organism>
<dbReference type="SUPFAM" id="SSF55021">
    <property type="entry name" value="ACT-like"/>
    <property type="match status" value="1"/>
</dbReference>
<dbReference type="GO" id="GO:0005829">
    <property type="term" value="C:cytosol"/>
    <property type="evidence" value="ECO:0000318"/>
    <property type="project" value="GO_Central"/>
</dbReference>
<keyword evidence="2" id="KW-0805">Transcription regulation</keyword>
<feature type="region of interest" description="Disordered" evidence="6">
    <location>
        <begin position="83"/>
        <end position="113"/>
    </location>
</feature>
<feature type="compositionally biased region" description="Basic and acidic residues" evidence="6">
    <location>
        <begin position="702"/>
        <end position="723"/>
    </location>
</feature>
<dbReference type="Pfam" id="PF00696">
    <property type="entry name" value="AA_kinase"/>
    <property type="match status" value="1"/>
</dbReference>
<dbReference type="InterPro" id="IPR042199">
    <property type="entry name" value="AsparK_Bifunc_asparK/hSer_DH"/>
</dbReference>
<dbReference type="Gene3D" id="3.40.1160.10">
    <property type="entry name" value="Acetylglutamate kinase-like"/>
    <property type="match status" value="2"/>
</dbReference>
<evidence type="ECO:0000256" key="1">
    <source>
        <dbReference type="ARBA" id="ARBA00010122"/>
    </source>
</evidence>
<keyword evidence="9" id="KW-1185">Reference proteome</keyword>
<dbReference type="InterPro" id="IPR001048">
    <property type="entry name" value="Asp/Glu/Uridylate_kinase"/>
</dbReference>
<dbReference type="OrthoDB" id="4323675at2759"/>
<dbReference type="Gene3D" id="3.30.70.260">
    <property type="match status" value="4"/>
</dbReference>
<feature type="region of interest" description="Disordered" evidence="6">
    <location>
        <begin position="992"/>
        <end position="1015"/>
    </location>
</feature>
<evidence type="ECO:0000256" key="6">
    <source>
        <dbReference type="SAM" id="MobiDB-lite"/>
    </source>
</evidence>
<accession>A0A3B6LX64</accession>
<dbReference type="SMR" id="A0A3B6LX64"/>
<reference evidence="8" key="2">
    <citation type="submission" date="2018-10" db="UniProtKB">
        <authorList>
            <consortium name="EnsemblPlants"/>
        </authorList>
    </citation>
    <scope>IDENTIFICATION</scope>
</reference>
<gene>
    <name evidence="8" type="primary">LOC123114323</name>
</gene>
<reference evidence="8" key="1">
    <citation type="submission" date="2018-08" db="EMBL/GenBank/DDBJ databases">
        <authorList>
            <person name="Rossello M."/>
        </authorList>
    </citation>
    <scope>NUCLEOTIDE SEQUENCE [LARGE SCALE GENOMIC DNA]</scope>
    <source>
        <strain evidence="8">cv. Chinese Spring</strain>
    </source>
</reference>
<evidence type="ECO:0000256" key="3">
    <source>
        <dbReference type="ARBA" id="ARBA00023125"/>
    </source>
</evidence>
<name>A0A3B6LX64_WHEAT</name>
<dbReference type="GO" id="GO:0003677">
    <property type="term" value="F:DNA binding"/>
    <property type="evidence" value="ECO:0007669"/>
    <property type="project" value="UniProtKB-KW"/>
</dbReference>
<proteinExistence type="inferred from homology"/>
<evidence type="ECO:0000259" key="7">
    <source>
        <dbReference type="PROSITE" id="PS51005"/>
    </source>
</evidence>
<dbReference type="GO" id="GO:0009090">
    <property type="term" value="P:homoserine biosynthetic process"/>
    <property type="evidence" value="ECO:0000318"/>
    <property type="project" value="GO_Central"/>
</dbReference>
<comment type="similarity">
    <text evidence="1">Belongs to the aspartokinase family.</text>
</comment>
<dbReference type="Gene3D" id="2.170.150.80">
    <property type="entry name" value="NAC domain"/>
    <property type="match status" value="1"/>
</dbReference>
<dbReference type="STRING" id="4565.A0A3B6LX64"/>
<dbReference type="Gramene" id="TraesCS5B03G1312700.1">
    <property type="protein sequence ID" value="TraesCS5B03G1312700.1.CDS"/>
    <property type="gene ID" value="TraesCS5B03G1312700"/>
</dbReference>
<dbReference type="InterPro" id="IPR045865">
    <property type="entry name" value="ACT-like_dom_sf"/>
</dbReference>
<keyword evidence="4" id="KW-0804">Transcription</keyword>
<dbReference type="InterPro" id="IPR036093">
    <property type="entry name" value="NAC_dom_sf"/>
</dbReference>
<dbReference type="Gramene" id="TraesLAC5B03G02970390.1">
    <property type="protein sequence ID" value="TraesLAC5B03G02970390.1"/>
    <property type="gene ID" value="TraesLAC5B03G02970390"/>
</dbReference>
<dbReference type="SUPFAM" id="SSF101941">
    <property type="entry name" value="NAC domain"/>
    <property type="match status" value="1"/>
</dbReference>
<keyword evidence="5" id="KW-0539">Nucleus</keyword>
<dbReference type="InterPro" id="IPR003441">
    <property type="entry name" value="NAC-dom"/>
</dbReference>
<dbReference type="GO" id="GO:0006355">
    <property type="term" value="P:regulation of DNA-templated transcription"/>
    <property type="evidence" value="ECO:0007669"/>
    <property type="project" value="InterPro"/>
</dbReference>
<dbReference type="Gene3D" id="1.20.120.1320">
    <property type="entry name" value="Aspartokinase, catalytic domain"/>
    <property type="match status" value="1"/>
</dbReference>
<dbReference type="GO" id="GO:0004072">
    <property type="term" value="F:aspartate kinase activity"/>
    <property type="evidence" value="ECO:0000318"/>
    <property type="project" value="GO_Central"/>
</dbReference>
<feature type="region of interest" description="Disordered" evidence="6">
    <location>
        <begin position="694"/>
        <end position="725"/>
    </location>
</feature>
<keyword evidence="3" id="KW-0238">DNA-binding</keyword>
<dbReference type="Pfam" id="PF02365">
    <property type="entry name" value="NAM"/>
    <property type="match status" value="1"/>
</dbReference>
<dbReference type="PaxDb" id="4565-Traes_5BL_6617B7367.2"/>
<evidence type="ECO:0000256" key="5">
    <source>
        <dbReference type="ARBA" id="ARBA00023242"/>
    </source>
</evidence>
<feature type="compositionally biased region" description="Basic and acidic residues" evidence="6">
    <location>
        <begin position="97"/>
        <end position="108"/>
    </location>
</feature>
<dbReference type="SUPFAM" id="SSF53633">
    <property type="entry name" value="Carbamate kinase-like"/>
    <property type="match status" value="1"/>
</dbReference>
<dbReference type="PROSITE" id="PS51005">
    <property type="entry name" value="NAC"/>
    <property type="match status" value="1"/>
</dbReference>
<dbReference type="Proteomes" id="UP000019116">
    <property type="component" value="Chromosome 5B"/>
</dbReference>
<evidence type="ECO:0000256" key="4">
    <source>
        <dbReference type="ARBA" id="ARBA00023163"/>
    </source>
</evidence>
<dbReference type="Gramene" id="TraesCS5B02G550800.1">
    <property type="protein sequence ID" value="TraesCS5B02G550800.1"/>
    <property type="gene ID" value="TraesCS5B02G550800"/>
</dbReference>
<evidence type="ECO:0000313" key="9">
    <source>
        <dbReference type="Proteomes" id="UP000019116"/>
    </source>
</evidence>
<dbReference type="InterPro" id="IPR036393">
    <property type="entry name" value="AceGlu_kinase-like_sf"/>
</dbReference>
<evidence type="ECO:0000256" key="2">
    <source>
        <dbReference type="ARBA" id="ARBA00023015"/>
    </source>
</evidence>
<protein>
    <recommendedName>
        <fullName evidence="7">NAC domain-containing protein</fullName>
    </recommendedName>
</protein>
<evidence type="ECO:0000313" key="8">
    <source>
        <dbReference type="EnsemblPlants" id="TraesCS5B02G550800.1"/>
    </source>
</evidence>
<dbReference type="AlphaFoldDB" id="A0A3B6LX64"/>
<sequence>MLATGELQSLAPQLDFLELAKLLRLKVAGEPFPHSFIHELNAYSAAPADLVRGRDPAPGTGQAGDGKGMAWYFYSPVNWHDSAGGAPRRNRQVGGGGERRFWHPEGGEKPILGPDSKPVGAYWRTLSYVLKINNPPGAKKSFRNKRLGWCMVEIGLQQQQDGAAGQQWELCKVYRSPSPRSTADPVETSTAAAAGAQGILPAAGNGVSGAEGRPHDSALEGEAIPEVLGGDMPCPPAPPSALCDYNVHFPGVNRSPALLIAPASIHGTLAIMKKTDAASAAATVVMKLDGSSIPSAERMKEMANLVLGFESPVVVVSAMGNTASNILLAAWKALSCDLQEASEIDEFKNIRELHLRTVDELGLDSSTVSGSLDQLEQHLQYAAMTKEMTSMTRDCLVSVCEGTSTKMFFEYLNKLGKGAVQEWELHTVAAFGSDGNDLAAAIIGRDLGLEEIQVWKDQDIFTCDTNVCAKAIPVPYLTFDEAAELGFFSAQSIQLATECGISVRVKNSFNPEAPGTLITKTRDTTKSALSSIALKSNITILDIQRTGTLDQSAFVEKAISKFKYFEYLGISVDWVATSENMSFTLVPSKPLSQDLIQLALDNAVKELGKIATVHQRQDISAICLIGNPQMSLPILGKVLNVLGSNNFDIEKVPRGSPKVANVSLVVRDNAAERCVQLLHSVFFELNGCPVPVNSQAAASGSSDKRKADGDHPDAPTGVRREMAETESLVPEELERSLLSNDETLQLEFQKFLSDDRNYEPSGLLDNVWTHQDDEPPSYVWTHQDDELPSYVFQTHQDDEPPSYVFQTQGGPPPRRLRLLYGVPSSHRLQEVLNVPPRTPQEVGALIRIHRGVRSRMCLAISFFQNMDYLGISINWVATSEGKMPLTLVTSELLSQALIQPALEEAGKELQNTPAVHGLYNRSVISLTGNAQLSPSNLRKVLNVLGSSPVVVEKVSQGSSKVAKISLVVHGNVAQHYGEVLRSAFFKNPVDSSAPSSYGVKKNTEDPPSGGFSEAGISKISERVRRLAID</sequence>
<dbReference type="FunFam" id="1.20.120.1320:FF:000001">
    <property type="entry name" value="Aspartokinase"/>
    <property type="match status" value="1"/>
</dbReference>
<dbReference type="PANTHER" id="PTHR21499:SF66">
    <property type="entry name" value="ASPARTOKINASE"/>
    <property type="match status" value="1"/>
</dbReference>
<dbReference type="EnsemblPlants" id="TraesCS5B02G550800.1">
    <property type="protein sequence ID" value="TraesCS5B02G550800.1"/>
    <property type="gene ID" value="TraesCS5B02G550800"/>
</dbReference>